<dbReference type="Proteomes" id="UP000264883">
    <property type="component" value="Chromosome"/>
</dbReference>
<dbReference type="InterPro" id="IPR025962">
    <property type="entry name" value="SdpI/YhfL"/>
</dbReference>
<evidence type="ECO:0000313" key="2">
    <source>
        <dbReference type="EMBL" id="ASW42023.1"/>
    </source>
</evidence>
<dbReference type="AlphaFoldDB" id="A0A343J915"/>
<reference evidence="2 3" key="1">
    <citation type="submission" date="2016-08" db="EMBL/GenBank/DDBJ databases">
        <title>Complete Genome Sequence Of The Indigo Reducing Clostridium isatidis DSM15098.</title>
        <authorList>
            <person name="Little G.T."/>
            <person name="Minton N.P."/>
        </authorList>
    </citation>
    <scope>NUCLEOTIDE SEQUENCE [LARGE SCALE GENOMIC DNA]</scope>
    <source>
        <strain evidence="2 3">DSM 15098</strain>
    </source>
</reference>
<keyword evidence="1" id="KW-0472">Membrane</keyword>
<feature type="transmembrane region" description="Helical" evidence="1">
    <location>
        <begin position="60"/>
        <end position="78"/>
    </location>
</feature>
<evidence type="ECO:0008006" key="4">
    <source>
        <dbReference type="Google" id="ProtNLM"/>
    </source>
</evidence>
<dbReference type="Pfam" id="PF13630">
    <property type="entry name" value="SdpI"/>
    <property type="match status" value="1"/>
</dbReference>
<dbReference type="KEGG" id="cia:BEN51_00405"/>
<gene>
    <name evidence="2" type="ORF">BEN51_00405</name>
</gene>
<sequence length="113" mass="12760">MNLIILLIIVDIVPLGLLLLGGIYETKHSKFPNTKIGYKNKYSILNKKTWEYSNKLASKIYGAIGSFLLVLNTIGIFIFGEEAFSTILALTFILVVIARLIIENIIKKKFKLK</sequence>
<feature type="transmembrane region" description="Helical" evidence="1">
    <location>
        <begin position="84"/>
        <end position="102"/>
    </location>
</feature>
<dbReference type="EMBL" id="CP016786">
    <property type="protein sequence ID" value="ASW42023.1"/>
    <property type="molecule type" value="Genomic_DNA"/>
</dbReference>
<dbReference type="RefSeq" id="WP_119864157.1">
    <property type="nucleotide sequence ID" value="NZ_CP016786.1"/>
</dbReference>
<keyword evidence="1" id="KW-1133">Transmembrane helix</keyword>
<accession>A0A343J915</accession>
<dbReference type="OrthoDB" id="1912576at2"/>
<feature type="transmembrane region" description="Helical" evidence="1">
    <location>
        <begin position="6"/>
        <end position="24"/>
    </location>
</feature>
<keyword evidence="1" id="KW-0812">Transmembrane</keyword>
<proteinExistence type="predicted"/>
<organism evidence="2 3">
    <name type="scientific">Clostridium isatidis</name>
    <dbReference type="NCBI Taxonomy" id="182773"/>
    <lineage>
        <taxon>Bacteria</taxon>
        <taxon>Bacillati</taxon>
        <taxon>Bacillota</taxon>
        <taxon>Clostridia</taxon>
        <taxon>Eubacteriales</taxon>
        <taxon>Clostridiaceae</taxon>
        <taxon>Clostridium</taxon>
    </lineage>
</organism>
<name>A0A343J915_9CLOT</name>
<evidence type="ECO:0000256" key="1">
    <source>
        <dbReference type="SAM" id="Phobius"/>
    </source>
</evidence>
<keyword evidence="3" id="KW-1185">Reference proteome</keyword>
<protein>
    <recommendedName>
        <fullName evidence="4">SdpI/YhfL protein family</fullName>
    </recommendedName>
</protein>
<evidence type="ECO:0000313" key="3">
    <source>
        <dbReference type="Proteomes" id="UP000264883"/>
    </source>
</evidence>